<keyword evidence="2" id="KW-0732">Signal</keyword>
<dbReference type="AlphaFoldDB" id="A0A0U1PWU2"/>
<reference evidence="3 4" key="1">
    <citation type="submission" date="2015-05" db="EMBL/GenBank/DDBJ databases">
        <title>Draft genome sequence of Lampropedia sp. CT6, isolated from the microbial mat of a hot water spring, located at Manikaran, India.</title>
        <authorList>
            <person name="Tripathi C."/>
            <person name="Rani P."/>
            <person name="Mahato N.K."/>
            <person name="Lal R."/>
        </authorList>
    </citation>
    <scope>NUCLEOTIDE SEQUENCE [LARGE SCALE GENOMIC DNA]</scope>
    <source>
        <strain evidence="3 4">CT6</strain>
    </source>
</reference>
<dbReference type="SUPFAM" id="SSF48452">
    <property type="entry name" value="TPR-like"/>
    <property type="match status" value="1"/>
</dbReference>
<dbReference type="SMART" id="SM00028">
    <property type="entry name" value="TPR"/>
    <property type="match status" value="2"/>
</dbReference>
<protein>
    <submittedName>
        <fullName evidence="3">Uncharacterized protein</fullName>
    </submittedName>
</protein>
<dbReference type="InterPro" id="IPR019734">
    <property type="entry name" value="TPR_rpt"/>
</dbReference>
<dbReference type="PROSITE" id="PS50005">
    <property type="entry name" value="TPR"/>
    <property type="match status" value="1"/>
</dbReference>
<proteinExistence type="predicted"/>
<comment type="caution">
    <text evidence="3">The sequence shown here is derived from an EMBL/GenBank/DDBJ whole genome shotgun (WGS) entry which is preliminary data.</text>
</comment>
<accession>A0A0U1PWU2</accession>
<gene>
    <name evidence="3" type="ORF">AAV94_13870</name>
</gene>
<dbReference type="RefSeq" id="WP_046742800.1">
    <property type="nucleotide sequence ID" value="NZ_LBNQ01000041.1"/>
</dbReference>
<dbReference type="Pfam" id="PF13432">
    <property type="entry name" value="TPR_16"/>
    <property type="match status" value="2"/>
</dbReference>
<evidence type="ECO:0000256" key="1">
    <source>
        <dbReference type="PROSITE-ProRule" id="PRU00339"/>
    </source>
</evidence>
<dbReference type="EMBL" id="LBNQ01000041">
    <property type="protein sequence ID" value="KKW66825.1"/>
    <property type="molecule type" value="Genomic_DNA"/>
</dbReference>
<organism evidence="3 4">
    <name type="scientific">Lampropedia cohaerens</name>
    <dbReference type="NCBI Taxonomy" id="1610491"/>
    <lineage>
        <taxon>Bacteria</taxon>
        <taxon>Pseudomonadati</taxon>
        <taxon>Pseudomonadota</taxon>
        <taxon>Betaproteobacteria</taxon>
        <taxon>Burkholderiales</taxon>
        <taxon>Comamonadaceae</taxon>
        <taxon>Lampropedia</taxon>
    </lineage>
</organism>
<feature type="chain" id="PRO_5006712983" evidence="2">
    <location>
        <begin position="35"/>
        <end position="183"/>
    </location>
</feature>
<dbReference type="InterPro" id="IPR011990">
    <property type="entry name" value="TPR-like_helical_dom_sf"/>
</dbReference>
<evidence type="ECO:0000313" key="3">
    <source>
        <dbReference type="EMBL" id="KKW66825.1"/>
    </source>
</evidence>
<dbReference type="Proteomes" id="UP000050580">
    <property type="component" value="Unassembled WGS sequence"/>
</dbReference>
<evidence type="ECO:0000313" key="4">
    <source>
        <dbReference type="Proteomes" id="UP000050580"/>
    </source>
</evidence>
<dbReference type="Gene3D" id="1.25.40.10">
    <property type="entry name" value="Tetratricopeptide repeat domain"/>
    <property type="match status" value="1"/>
</dbReference>
<name>A0A0U1PWU2_9BURK</name>
<dbReference type="PATRIC" id="fig|1610491.3.peg.2943"/>
<feature type="signal peptide" evidence="2">
    <location>
        <begin position="1"/>
        <end position="34"/>
    </location>
</feature>
<dbReference type="STRING" id="1610491.AAV94_13870"/>
<feature type="repeat" description="TPR" evidence="1">
    <location>
        <begin position="105"/>
        <end position="138"/>
    </location>
</feature>
<evidence type="ECO:0000256" key="2">
    <source>
        <dbReference type="SAM" id="SignalP"/>
    </source>
</evidence>
<sequence length="183" mass="19259">MLNILPSLSAALAHGLRRAAAAVLLACSLAGALAAAQTVVHREIAAQLAAGNAQVALEQATRALAETPRDPQLQFLKANAELALGQTDAAAASLTQLTQNYPELAEPWNNLAVIRAGQGRLDEAQQLLAQALTSNPDYADAHRNMADVLLQLAIRHLEAANQLAHQADTQARLQALRALVAPH</sequence>
<keyword evidence="1" id="KW-0802">TPR repeat</keyword>
<keyword evidence="4" id="KW-1185">Reference proteome</keyword>